<dbReference type="GO" id="GO:0047547">
    <property type="term" value="F:2-methylcitrate dehydratase activity"/>
    <property type="evidence" value="ECO:0007669"/>
    <property type="project" value="UniProtKB-EC"/>
</dbReference>
<dbReference type="KEGG" id="mkc:kam1_674"/>
<dbReference type="InterPro" id="IPR012705">
    <property type="entry name" value="2Me_IsoCit_deHydtase_PrpD"/>
</dbReference>
<evidence type="ECO:0000256" key="2">
    <source>
        <dbReference type="ARBA" id="ARBA00005026"/>
    </source>
</evidence>
<dbReference type="Pfam" id="PF19305">
    <property type="entry name" value="MmgE_PrpD_C"/>
    <property type="match status" value="1"/>
</dbReference>
<dbReference type="NCBIfam" id="NF006943">
    <property type="entry name" value="PRK09425.1"/>
    <property type="match status" value="1"/>
</dbReference>
<evidence type="ECO:0000256" key="1">
    <source>
        <dbReference type="ARBA" id="ARBA00000096"/>
    </source>
</evidence>
<gene>
    <name evidence="9" type="primary">prpD</name>
    <name evidence="9" type="synonym">mmgE</name>
    <name evidence="9" type="ORF">A946_04430</name>
    <name evidence="10" type="ORF">kam1_674</name>
</gene>
<feature type="domain" description="MmgE/PrpD N-terminal" evidence="7">
    <location>
        <begin position="17"/>
        <end position="252"/>
    </location>
</feature>
<dbReference type="NCBIfam" id="TIGR02330">
    <property type="entry name" value="prpD"/>
    <property type="match status" value="1"/>
</dbReference>
<comment type="pathway">
    <text evidence="2">Organic acid metabolism; propanoate degradation.</text>
</comment>
<reference evidence="12" key="3">
    <citation type="submission" date="2019-03" db="EMBL/GenBank/DDBJ databases">
        <title>Complete genome of Methylacidiphilum kamchatkense Kam1.</title>
        <authorList>
            <person name="Kruse T."/>
            <person name="Murarilal Ratnadevi C."/>
            <person name="Erikstad H.-A."/>
            <person name="Birkeland N.-K."/>
        </authorList>
    </citation>
    <scope>NUCLEOTIDE SEQUENCE [LARGE SCALE GENOMIC DNA]</scope>
    <source>
        <strain evidence="12">kam1</strain>
    </source>
</reference>
<dbReference type="GO" id="GO:0019679">
    <property type="term" value="P:propionate metabolic process, methylcitrate cycle"/>
    <property type="evidence" value="ECO:0007669"/>
    <property type="project" value="InterPro"/>
</dbReference>
<dbReference type="InterPro" id="IPR045337">
    <property type="entry name" value="MmgE_PrpD_C"/>
</dbReference>
<sequence>MNIEGDQVLEEICSYALHSKDFSVSAIENAYLCFWDALACLLHGVKSEECRWRMTPLFDSPGSCVIPGTLLKADPLNASYAISCAVRWLDYNDAWLAQEWGHPSDNLGGILACTQYMERTTGEKISGLKILEWMIKAHEIQGILSLKNSLNRFGLDHVVFVRVASAAIATSILGGGEKEVMSALSNSFVDGAPLRIYRHAPATGWRKSWAAADAVRRAVWLAFMAIKGEMAYPNVLSLPQWGFSDALLRGAPIVMDRPLSQFVMENVLFKPFPAEYHSQSAIEAALELREEVLPKLEKIRRIEIHTQLPAIRIIHKQGPLHNPADRDHCLEYIVAIALLYGKVTQDLYEDEVARDPRIDALRKKMVTIEDKAYTSDYYDPEKMAVPNAIQVFFEDGTATIKKEILYPLGHPKRRNEFQKVLLQKIENSLDHLFSEERKKQILDLYLSKEKFFSKSSSELASLFVPDI</sequence>
<evidence type="ECO:0000259" key="7">
    <source>
        <dbReference type="Pfam" id="PF03972"/>
    </source>
</evidence>
<dbReference type="EMBL" id="JQNX01000003">
    <property type="protein sequence ID" value="KIE58689.1"/>
    <property type="molecule type" value="Genomic_DNA"/>
</dbReference>
<evidence type="ECO:0000256" key="6">
    <source>
        <dbReference type="ARBA" id="ARBA00023239"/>
    </source>
</evidence>
<evidence type="ECO:0000313" key="12">
    <source>
        <dbReference type="Proteomes" id="UP000315925"/>
    </source>
</evidence>
<dbReference type="GO" id="GO:0051537">
    <property type="term" value="F:2 iron, 2 sulfur cluster binding"/>
    <property type="evidence" value="ECO:0007669"/>
    <property type="project" value="InterPro"/>
</dbReference>
<dbReference type="EC" id="4.2.1.79" evidence="4"/>
<dbReference type="EMBL" id="CP037899">
    <property type="protein sequence ID" value="QDQ41922.1"/>
    <property type="molecule type" value="Genomic_DNA"/>
</dbReference>
<comment type="similarity">
    <text evidence="3">Belongs to the PrpD family.</text>
</comment>
<organism evidence="10 12">
    <name type="scientific">Methylacidiphilum kamchatkense Kam1</name>
    <dbReference type="NCBI Taxonomy" id="1202785"/>
    <lineage>
        <taxon>Bacteria</taxon>
        <taxon>Pseudomonadati</taxon>
        <taxon>Verrucomicrobiota</taxon>
        <taxon>Methylacidiphilae</taxon>
        <taxon>Methylacidiphilales</taxon>
        <taxon>Methylacidiphilaceae</taxon>
        <taxon>Methylacidiphilum (ex Ratnadevi et al. 2023)</taxon>
    </lineage>
</organism>
<dbReference type="InterPro" id="IPR042183">
    <property type="entry name" value="MmgE/PrpD_sf_1"/>
</dbReference>
<dbReference type="InterPro" id="IPR036148">
    <property type="entry name" value="MmgE/PrpD_sf"/>
</dbReference>
<dbReference type="OrthoDB" id="9797528at2"/>
<evidence type="ECO:0000259" key="8">
    <source>
        <dbReference type="Pfam" id="PF19305"/>
    </source>
</evidence>
<evidence type="ECO:0000256" key="4">
    <source>
        <dbReference type="ARBA" id="ARBA00013124"/>
    </source>
</evidence>
<dbReference type="PANTHER" id="PTHR16943">
    <property type="entry name" value="2-METHYLCITRATE DEHYDRATASE-RELATED"/>
    <property type="match status" value="1"/>
</dbReference>
<dbReference type="RefSeq" id="WP_039721158.1">
    <property type="nucleotide sequence ID" value="NZ_CP037899.1"/>
</dbReference>
<feature type="domain" description="MmgE/PrpD C-terminal" evidence="8">
    <location>
        <begin position="272"/>
        <end position="444"/>
    </location>
</feature>
<proteinExistence type="inferred from homology"/>
<name>A0A0C1UQR5_9BACT</name>
<dbReference type="Proteomes" id="UP000315925">
    <property type="component" value="Chromosome"/>
</dbReference>
<evidence type="ECO:0000313" key="9">
    <source>
        <dbReference type="EMBL" id="KIE58689.1"/>
    </source>
</evidence>
<protein>
    <recommendedName>
        <fullName evidence="5">2-methylcitrate dehydratase</fullName>
        <ecNumber evidence="4">4.2.1.79</ecNumber>
    </recommendedName>
</protein>
<evidence type="ECO:0000313" key="10">
    <source>
        <dbReference type="EMBL" id="QDQ41922.1"/>
    </source>
</evidence>
<dbReference type="Pfam" id="PF03972">
    <property type="entry name" value="MmgE_PrpD_N"/>
    <property type="match status" value="1"/>
</dbReference>
<keyword evidence="11" id="KW-1185">Reference proteome</keyword>
<dbReference type="PANTHER" id="PTHR16943:SF16">
    <property type="entry name" value="2-METHYLCITRATE DEHYDRATASE-RELATED"/>
    <property type="match status" value="1"/>
</dbReference>
<evidence type="ECO:0000313" key="11">
    <source>
        <dbReference type="Proteomes" id="UP000031594"/>
    </source>
</evidence>
<dbReference type="InterPro" id="IPR042188">
    <property type="entry name" value="MmgE/PrpD_sf_2"/>
</dbReference>
<dbReference type="AlphaFoldDB" id="A0A0C1UQR5"/>
<dbReference type="InterPro" id="IPR045336">
    <property type="entry name" value="MmgE_PrpD_N"/>
</dbReference>
<accession>A0A0C1UQR5</accession>
<reference evidence="9 11" key="1">
    <citation type="submission" date="2014-08" db="EMBL/GenBank/DDBJ databases">
        <title>Methylacidiphilum kamchatkense strain Kam1 draft genome sequence.</title>
        <authorList>
            <person name="Birkeland N.-K."/>
            <person name="Erikstad H.A."/>
        </authorList>
    </citation>
    <scope>NUCLEOTIDE SEQUENCE [LARGE SCALE GENOMIC DNA]</scope>
    <source>
        <strain evidence="9 11">Kam1</strain>
    </source>
</reference>
<dbReference type="InterPro" id="IPR005656">
    <property type="entry name" value="MmgE_PrpD"/>
</dbReference>
<dbReference type="STRING" id="1202785.A946_04430"/>
<reference evidence="10" key="2">
    <citation type="journal article" date="2019" name="BMC Genomics">
        <title>Complete genome sequence analysis of the thermoacidophilic verrucomicrobial methanotroph 'Candidatus Methylacidiphilum kamchatkense' strain Kam1 and comparison with its closest relatives.</title>
        <authorList>
            <person name="Kruse T."/>
            <person name="Ratnadevi C.M."/>
            <person name="Erikstad H.A."/>
            <person name="Birkeland N.K."/>
        </authorList>
    </citation>
    <scope>NUCLEOTIDE SEQUENCE</scope>
    <source>
        <strain evidence="10">Kam1</strain>
    </source>
</reference>
<evidence type="ECO:0000256" key="5">
    <source>
        <dbReference type="ARBA" id="ARBA00017240"/>
    </source>
</evidence>
<keyword evidence="6 10" id="KW-0456">Lyase</keyword>
<evidence type="ECO:0000256" key="3">
    <source>
        <dbReference type="ARBA" id="ARBA00006174"/>
    </source>
</evidence>
<comment type="catalytic activity">
    <reaction evidence="1">
        <text>(2S,3S)-2-methylcitrate = 2-methyl-cis-aconitate + H2O</text>
        <dbReference type="Rhea" id="RHEA:17725"/>
        <dbReference type="ChEBI" id="CHEBI:15377"/>
        <dbReference type="ChEBI" id="CHEBI:57872"/>
        <dbReference type="ChEBI" id="CHEBI:58853"/>
        <dbReference type="EC" id="4.2.1.79"/>
    </reaction>
</comment>
<dbReference type="Gene3D" id="3.30.1330.120">
    <property type="entry name" value="2-methylcitrate dehydratase PrpD"/>
    <property type="match status" value="1"/>
</dbReference>
<dbReference type="SUPFAM" id="SSF103378">
    <property type="entry name" value="2-methylcitrate dehydratase PrpD"/>
    <property type="match status" value="1"/>
</dbReference>
<dbReference type="Proteomes" id="UP000031594">
    <property type="component" value="Unassembled WGS sequence"/>
</dbReference>
<dbReference type="Gene3D" id="1.10.4100.10">
    <property type="entry name" value="2-methylcitrate dehydratase PrpD"/>
    <property type="match status" value="1"/>
</dbReference>